<proteinExistence type="predicted"/>
<dbReference type="EMBL" id="CM046388">
    <property type="protein sequence ID" value="KAI8570529.1"/>
    <property type="molecule type" value="Genomic_DNA"/>
</dbReference>
<organism evidence="1 2">
    <name type="scientific">Rhododendron molle</name>
    <name type="common">Chinese azalea</name>
    <name type="synonym">Azalea mollis</name>
    <dbReference type="NCBI Taxonomy" id="49168"/>
    <lineage>
        <taxon>Eukaryota</taxon>
        <taxon>Viridiplantae</taxon>
        <taxon>Streptophyta</taxon>
        <taxon>Embryophyta</taxon>
        <taxon>Tracheophyta</taxon>
        <taxon>Spermatophyta</taxon>
        <taxon>Magnoliopsida</taxon>
        <taxon>eudicotyledons</taxon>
        <taxon>Gunneridae</taxon>
        <taxon>Pentapetalae</taxon>
        <taxon>asterids</taxon>
        <taxon>Ericales</taxon>
        <taxon>Ericaceae</taxon>
        <taxon>Ericoideae</taxon>
        <taxon>Rhodoreae</taxon>
        <taxon>Rhododendron</taxon>
    </lineage>
</organism>
<evidence type="ECO:0000313" key="1">
    <source>
        <dbReference type="EMBL" id="KAI8570529.1"/>
    </source>
</evidence>
<protein>
    <submittedName>
        <fullName evidence="1">Uncharacterized protein</fullName>
    </submittedName>
</protein>
<dbReference type="Proteomes" id="UP001062846">
    <property type="component" value="Chromosome 1"/>
</dbReference>
<comment type="caution">
    <text evidence="1">The sequence shown here is derived from an EMBL/GenBank/DDBJ whole genome shotgun (WGS) entry which is preliminary data.</text>
</comment>
<name>A0ACC0PZE5_RHOML</name>
<gene>
    <name evidence="1" type="ORF">RHMOL_Rhmol01G0041400</name>
</gene>
<sequence length="155" mass="17202">MGRNCGVSLFQVPARPNYNLVLYYAADRPVNKNYLLGKFIDGSDMFRDCRLKLIPSIVEGYWMVKRAVGTKACLLGKAVTCKYLRQDNFLEIDVDIGSSSVARGVISLVLGYVTSLVVDLAILIEAKEEAELPEYILGTVRLNRVKLDSAVPLEV</sequence>
<keyword evidence="2" id="KW-1185">Reference proteome</keyword>
<accession>A0ACC0PZE5</accession>
<evidence type="ECO:0000313" key="2">
    <source>
        <dbReference type="Proteomes" id="UP001062846"/>
    </source>
</evidence>
<reference evidence="1" key="1">
    <citation type="submission" date="2022-02" db="EMBL/GenBank/DDBJ databases">
        <title>Plant Genome Project.</title>
        <authorList>
            <person name="Zhang R.-G."/>
        </authorList>
    </citation>
    <scope>NUCLEOTIDE SEQUENCE</scope>
    <source>
        <strain evidence="1">AT1</strain>
    </source>
</reference>